<keyword evidence="6" id="KW-1185">Reference proteome</keyword>
<evidence type="ECO:0000313" key="6">
    <source>
        <dbReference type="Proteomes" id="UP000184073"/>
    </source>
</evidence>
<feature type="compositionally biased region" description="Polar residues" evidence="3">
    <location>
        <begin position="213"/>
        <end position="233"/>
    </location>
</feature>
<dbReference type="RefSeq" id="XP_040672861.1">
    <property type="nucleotide sequence ID" value="XM_040818291.1"/>
</dbReference>
<evidence type="ECO:0000313" key="5">
    <source>
        <dbReference type="EMBL" id="OJJ07099.1"/>
    </source>
</evidence>
<evidence type="ECO:0000256" key="1">
    <source>
        <dbReference type="ARBA" id="ARBA00022884"/>
    </source>
</evidence>
<feature type="domain" description="RRM" evidence="4">
    <location>
        <begin position="87"/>
        <end position="166"/>
    </location>
</feature>
<dbReference type="EMBL" id="KV878136">
    <property type="protein sequence ID" value="OJJ07099.1"/>
    <property type="molecule type" value="Genomic_DNA"/>
</dbReference>
<gene>
    <name evidence="5" type="ORF">ASPVEDRAFT_88354</name>
</gene>
<feature type="region of interest" description="Disordered" evidence="3">
    <location>
        <begin position="164"/>
        <end position="236"/>
    </location>
</feature>
<dbReference type="Gene3D" id="3.30.70.330">
    <property type="match status" value="2"/>
</dbReference>
<dbReference type="PANTHER" id="PTHR21245">
    <property type="entry name" value="HETEROGENEOUS NUCLEAR RIBONUCLEOPROTEIN"/>
    <property type="match status" value="1"/>
</dbReference>
<dbReference type="InterPro" id="IPR035979">
    <property type="entry name" value="RBD_domain_sf"/>
</dbReference>
<feature type="domain" description="RRM" evidence="4">
    <location>
        <begin position="236"/>
        <end position="323"/>
    </location>
</feature>
<dbReference type="GeneID" id="63733802"/>
<dbReference type="InterPro" id="IPR000504">
    <property type="entry name" value="RRM_dom"/>
</dbReference>
<dbReference type="PROSITE" id="PS50102">
    <property type="entry name" value="RRM"/>
    <property type="match status" value="2"/>
</dbReference>
<sequence>MVDAPESPRPQSQQQTPQKPQYQSGVRTNGRAFNSPNWRMKREESPSQSEGQSQGQDQSSPGPRTSRVGGFGRPRENVVPPAISEGRRLYVGNMPYTAKMEDVKELFSKGGFEASRIDIAIDPFSGRNPSYCFVDLETKELAERAMTELDGSDLLGRPVKIKPGVVKSASERQQQQPRTGLGMGNGDGPSSGSPRGNKTSPFNADRWRRDENSSPATPTKLSTGQSMNTGSADSSKRLYVGGLPRLTEQDDITTSITDFFKDYNVTNVSKLFTPHPAKRFEPGNHYYLFVDFATVEETQNAMAALNGADGPWGSGIRVQRARGESWKETGSGSEERKPASRWGSSTRAQAAEAVGTEGVVEA</sequence>
<dbReference type="GO" id="GO:0003723">
    <property type="term" value="F:RNA binding"/>
    <property type="evidence" value="ECO:0007669"/>
    <property type="project" value="UniProtKB-UniRule"/>
</dbReference>
<dbReference type="CDD" id="cd00590">
    <property type="entry name" value="RRM_SF"/>
    <property type="match status" value="1"/>
</dbReference>
<keyword evidence="1 2" id="KW-0694">RNA-binding</keyword>
<dbReference type="STRING" id="1036611.A0A1L9PZZ8"/>
<feature type="region of interest" description="Disordered" evidence="3">
    <location>
        <begin position="1"/>
        <end position="81"/>
    </location>
</feature>
<dbReference type="SUPFAM" id="SSF54928">
    <property type="entry name" value="RNA-binding domain, RBD"/>
    <property type="match status" value="1"/>
</dbReference>
<name>A0A1L9PZZ8_ASPVE</name>
<protein>
    <recommendedName>
        <fullName evidence="4">RRM domain-containing protein</fullName>
    </recommendedName>
</protein>
<dbReference type="VEuPathDB" id="FungiDB:ASPVEDRAFT_88354"/>
<dbReference type="Pfam" id="PF00076">
    <property type="entry name" value="RRM_1"/>
    <property type="match status" value="1"/>
</dbReference>
<feature type="compositionally biased region" description="Low complexity" evidence="3">
    <location>
        <begin position="46"/>
        <end position="63"/>
    </location>
</feature>
<feature type="compositionally biased region" description="Polar residues" evidence="3">
    <location>
        <begin position="25"/>
        <end position="37"/>
    </location>
</feature>
<reference evidence="6" key="1">
    <citation type="journal article" date="2017" name="Genome Biol.">
        <title>Comparative genomics reveals high biological diversity and specific adaptations in the industrially and medically important fungal genus Aspergillus.</title>
        <authorList>
            <person name="de Vries R.P."/>
            <person name="Riley R."/>
            <person name="Wiebenga A."/>
            <person name="Aguilar-Osorio G."/>
            <person name="Amillis S."/>
            <person name="Uchima C.A."/>
            <person name="Anderluh G."/>
            <person name="Asadollahi M."/>
            <person name="Askin M."/>
            <person name="Barry K."/>
            <person name="Battaglia E."/>
            <person name="Bayram O."/>
            <person name="Benocci T."/>
            <person name="Braus-Stromeyer S.A."/>
            <person name="Caldana C."/>
            <person name="Canovas D."/>
            <person name="Cerqueira G.C."/>
            <person name="Chen F."/>
            <person name="Chen W."/>
            <person name="Choi C."/>
            <person name="Clum A."/>
            <person name="Dos Santos R.A."/>
            <person name="Damasio A.R."/>
            <person name="Diallinas G."/>
            <person name="Emri T."/>
            <person name="Fekete E."/>
            <person name="Flipphi M."/>
            <person name="Freyberg S."/>
            <person name="Gallo A."/>
            <person name="Gournas C."/>
            <person name="Habgood R."/>
            <person name="Hainaut M."/>
            <person name="Harispe M.L."/>
            <person name="Henrissat B."/>
            <person name="Hilden K.S."/>
            <person name="Hope R."/>
            <person name="Hossain A."/>
            <person name="Karabika E."/>
            <person name="Karaffa L."/>
            <person name="Karanyi Z."/>
            <person name="Krasevec N."/>
            <person name="Kuo A."/>
            <person name="Kusch H."/>
            <person name="LaButti K."/>
            <person name="Lagendijk E.L."/>
            <person name="Lapidus A."/>
            <person name="Levasseur A."/>
            <person name="Lindquist E."/>
            <person name="Lipzen A."/>
            <person name="Logrieco A.F."/>
            <person name="MacCabe A."/>
            <person name="Maekelae M.R."/>
            <person name="Malavazi I."/>
            <person name="Melin P."/>
            <person name="Meyer V."/>
            <person name="Mielnichuk N."/>
            <person name="Miskei M."/>
            <person name="Molnar A.P."/>
            <person name="Mule G."/>
            <person name="Ngan C.Y."/>
            <person name="Orejas M."/>
            <person name="Orosz E."/>
            <person name="Ouedraogo J.P."/>
            <person name="Overkamp K.M."/>
            <person name="Park H.-S."/>
            <person name="Perrone G."/>
            <person name="Piumi F."/>
            <person name="Punt P.J."/>
            <person name="Ram A.F."/>
            <person name="Ramon A."/>
            <person name="Rauscher S."/>
            <person name="Record E."/>
            <person name="Riano-Pachon D.M."/>
            <person name="Robert V."/>
            <person name="Roehrig J."/>
            <person name="Ruller R."/>
            <person name="Salamov A."/>
            <person name="Salih N.S."/>
            <person name="Samson R.A."/>
            <person name="Sandor E."/>
            <person name="Sanguinetti M."/>
            <person name="Schuetze T."/>
            <person name="Sepcic K."/>
            <person name="Shelest E."/>
            <person name="Sherlock G."/>
            <person name="Sophianopoulou V."/>
            <person name="Squina F.M."/>
            <person name="Sun H."/>
            <person name="Susca A."/>
            <person name="Todd R.B."/>
            <person name="Tsang A."/>
            <person name="Unkles S.E."/>
            <person name="van de Wiele N."/>
            <person name="van Rossen-Uffink D."/>
            <person name="Oliveira J.V."/>
            <person name="Vesth T.C."/>
            <person name="Visser J."/>
            <person name="Yu J.-H."/>
            <person name="Zhou M."/>
            <person name="Andersen M.R."/>
            <person name="Archer D.B."/>
            <person name="Baker S.E."/>
            <person name="Benoit I."/>
            <person name="Brakhage A.A."/>
            <person name="Braus G.H."/>
            <person name="Fischer R."/>
            <person name="Frisvad J.C."/>
            <person name="Goldman G.H."/>
            <person name="Houbraken J."/>
            <person name="Oakley B."/>
            <person name="Pocsi I."/>
            <person name="Scazzocchio C."/>
            <person name="Seiboth B."/>
            <person name="vanKuyk P.A."/>
            <person name="Wortman J."/>
            <person name="Dyer P.S."/>
            <person name="Grigoriev I.V."/>
        </authorList>
    </citation>
    <scope>NUCLEOTIDE SEQUENCE [LARGE SCALE GENOMIC DNA]</scope>
    <source>
        <strain evidence="6">CBS 583.65</strain>
    </source>
</reference>
<evidence type="ECO:0000259" key="4">
    <source>
        <dbReference type="PROSITE" id="PS50102"/>
    </source>
</evidence>
<dbReference type="InterPro" id="IPR012677">
    <property type="entry name" value="Nucleotide-bd_a/b_plait_sf"/>
</dbReference>
<dbReference type="AlphaFoldDB" id="A0A1L9PZZ8"/>
<evidence type="ECO:0000256" key="2">
    <source>
        <dbReference type="PROSITE-ProRule" id="PRU00176"/>
    </source>
</evidence>
<accession>A0A1L9PZZ8</accession>
<feature type="compositionally biased region" description="Polar residues" evidence="3">
    <location>
        <begin position="190"/>
        <end position="202"/>
    </location>
</feature>
<organism evidence="5 6">
    <name type="scientific">Aspergillus versicolor CBS 583.65</name>
    <dbReference type="NCBI Taxonomy" id="1036611"/>
    <lineage>
        <taxon>Eukaryota</taxon>
        <taxon>Fungi</taxon>
        <taxon>Dikarya</taxon>
        <taxon>Ascomycota</taxon>
        <taxon>Pezizomycotina</taxon>
        <taxon>Eurotiomycetes</taxon>
        <taxon>Eurotiomycetidae</taxon>
        <taxon>Eurotiales</taxon>
        <taxon>Aspergillaceae</taxon>
        <taxon>Aspergillus</taxon>
        <taxon>Aspergillus subgen. Nidulantes</taxon>
    </lineage>
</organism>
<proteinExistence type="predicted"/>
<evidence type="ECO:0000256" key="3">
    <source>
        <dbReference type="SAM" id="MobiDB-lite"/>
    </source>
</evidence>
<feature type="compositionally biased region" description="Low complexity" evidence="3">
    <location>
        <begin position="9"/>
        <end position="24"/>
    </location>
</feature>
<feature type="compositionally biased region" description="Basic and acidic residues" evidence="3">
    <location>
        <begin position="321"/>
        <end position="338"/>
    </location>
</feature>
<dbReference type="Proteomes" id="UP000184073">
    <property type="component" value="Unassembled WGS sequence"/>
</dbReference>
<dbReference type="SMART" id="SM00360">
    <property type="entry name" value="RRM"/>
    <property type="match status" value="2"/>
</dbReference>
<dbReference type="OrthoDB" id="272703at2759"/>
<feature type="region of interest" description="Disordered" evidence="3">
    <location>
        <begin position="320"/>
        <end position="362"/>
    </location>
</feature>